<feature type="compositionally biased region" description="Basic and acidic residues" evidence="1">
    <location>
        <begin position="75"/>
        <end position="90"/>
    </location>
</feature>
<name>M6HFK9_LEPIR</name>
<feature type="region of interest" description="Disordered" evidence="1">
    <location>
        <begin position="68"/>
        <end position="90"/>
    </location>
</feature>
<dbReference type="EMBL" id="AFMF02000038">
    <property type="protein sequence ID" value="EMM93694.1"/>
    <property type="molecule type" value="Genomic_DNA"/>
</dbReference>
<gene>
    <name evidence="2" type="ORF">LEP1GSC158_4856</name>
</gene>
<protein>
    <submittedName>
        <fullName evidence="2">Uncharacterized protein</fullName>
    </submittedName>
</protein>
<evidence type="ECO:0000256" key="1">
    <source>
        <dbReference type="SAM" id="MobiDB-lite"/>
    </source>
</evidence>
<organism evidence="2 3">
    <name type="scientific">Leptospira interrogans serovar Zanoni str. LT2156</name>
    <dbReference type="NCBI Taxonomy" id="1001601"/>
    <lineage>
        <taxon>Bacteria</taxon>
        <taxon>Pseudomonadati</taxon>
        <taxon>Spirochaetota</taxon>
        <taxon>Spirochaetia</taxon>
        <taxon>Leptospirales</taxon>
        <taxon>Leptospiraceae</taxon>
        <taxon>Leptospira</taxon>
    </lineage>
</organism>
<evidence type="ECO:0000313" key="3">
    <source>
        <dbReference type="Proteomes" id="UP000012089"/>
    </source>
</evidence>
<dbReference type="AlphaFoldDB" id="M6HFK9"/>
<comment type="caution">
    <text evidence="2">The sequence shown here is derived from an EMBL/GenBank/DDBJ whole genome shotgun (WGS) entry which is preliminary data.</text>
</comment>
<dbReference type="Proteomes" id="UP000012089">
    <property type="component" value="Unassembled WGS sequence"/>
</dbReference>
<sequence>MKESFRFSSRFSFQEGENEFSKILSEYKKNQIYYFDLTLSNPTQADFQYPTEAIRHSFATSDLITYHPNPQGNLETRKKSRDTTLQKDWI</sequence>
<accession>M6HFK9</accession>
<evidence type="ECO:0000313" key="2">
    <source>
        <dbReference type="EMBL" id="EMM93694.1"/>
    </source>
</evidence>
<reference evidence="2 3" key="1">
    <citation type="submission" date="2013-01" db="EMBL/GenBank/DDBJ databases">
        <authorList>
            <person name="Harkins D.M."/>
            <person name="Durkin A.S."/>
            <person name="Brinkac L.M."/>
            <person name="Haft D.H."/>
            <person name="Selengut J.D."/>
            <person name="Sanka R."/>
            <person name="DePew J."/>
            <person name="Purushe J."/>
            <person name="Tulsiani S.M."/>
            <person name="Graham G.C."/>
            <person name="Burns M.-A."/>
            <person name="Dohnt M.F."/>
            <person name="Smythe L.D."/>
            <person name="McKay D.B."/>
            <person name="Craig S.B."/>
            <person name="Vinetz J.M."/>
            <person name="Sutton G.G."/>
            <person name="Nierman W.C."/>
            <person name="Fouts D.E."/>
        </authorList>
    </citation>
    <scope>NUCLEOTIDE SEQUENCE [LARGE SCALE GENOMIC DNA]</scope>
    <source>
        <strain evidence="2 3">LT2156</strain>
    </source>
</reference>
<proteinExistence type="predicted"/>